<feature type="chain" id="PRO_5010340157" evidence="1">
    <location>
        <begin position="36"/>
        <end position="482"/>
    </location>
</feature>
<dbReference type="OrthoDB" id="9801679at2"/>
<sequence>MAFTRTQTLMAGSAAAAIVAATAVAVLPATASASAAPVTLTSGVGGHAYRHGAFPQLGAGHELHATAPLSAGGGKANETKPMTYHGGTGGVGVTTGAPKVYVIYWGSQWGTAAKDGNGYTTLSGDTAGMAPRQQAFFKGLGTKAEKWSGVMTQYCQGIPTGAKSCPATSAHVGYPTGGALAGVWYDDSALAPGAATANQIAQEAVKAAQHFGNNTAAVNRNVQYVITSPTGTTPDGFNTASGNFCAWHDFTGDPGLDGGGAVNSPVGSVAFTNMPYLTDAGKSCGAGFVNGAAGALDGVTIVGGHEYAETITDQFPYSANPTSPVLTSGGWITDNDSSGGENGDKCAWVRTGVGASFNLALSTGSFPVQTTWANDANHGAGGCEGSHPIVTNAHAVTVGHIANQNSPVGRAVRVAVIGHDSAPGSRLTYTVAGLPAGLHIDARTGVITGRPTLRGTFHVTVQAKDATGALARTTFTWTVRAH</sequence>
<dbReference type="GO" id="GO:0006508">
    <property type="term" value="P:proteolysis"/>
    <property type="evidence" value="ECO:0007669"/>
    <property type="project" value="UniProtKB-KW"/>
</dbReference>
<evidence type="ECO:0000313" key="2">
    <source>
        <dbReference type="EMBL" id="SEM04397.1"/>
    </source>
</evidence>
<dbReference type="SUPFAM" id="SSF49313">
    <property type="entry name" value="Cadherin-like"/>
    <property type="match status" value="1"/>
</dbReference>
<dbReference type="Gene3D" id="2.60.40.10">
    <property type="entry name" value="Immunoglobulins"/>
    <property type="match status" value="1"/>
</dbReference>
<reference evidence="3" key="1">
    <citation type="submission" date="2016-10" db="EMBL/GenBank/DDBJ databases">
        <authorList>
            <person name="Varghese N."/>
        </authorList>
    </citation>
    <scope>NUCLEOTIDE SEQUENCE [LARGE SCALE GENOMIC DNA]</scope>
    <source>
        <strain evidence="3">DSM 45096 / BCRC 16803 / CGMCC 4.1857 / CIP 109030 / JCM 12277 / KCTC 19219 / NBRC 100920 / 33214</strain>
    </source>
</reference>
<keyword evidence="1" id="KW-0732">Signal</keyword>
<dbReference type="Proteomes" id="UP000183015">
    <property type="component" value="Unassembled WGS sequence"/>
</dbReference>
<dbReference type="RefSeq" id="WP_063773184.1">
    <property type="nucleotide sequence ID" value="NZ_BBPN01000004.1"/>
</dbReference>
<evidence type="ECO:0000256" key="1">
    <source>
        <dbReference type="SAM" id="SignalP"/>
    </source>
</evidence>
<feature type="signal peptide" evidence="1">
    <location>
        <begin position="1"/>
        <end position="35"/>
    </location>
</feature>
<proteinExistence type="predicted"/>
<dbReference type="InterPro" id="IPR013783">
    <property type="entry name" value="Ig-like_fold"/>
</dbReference>
<dbReference type="GO" id="GO:0016020">
    <property type="term" value="C:membrane"/>
    <property type="evidence" value="ECO:0007669"/>
    <property type="project" value="InterPro"/>
</dbReference>
<dbReference type="InterPro" id="IPR015919">
    <property type="entry name" value="Cadherin-like_sf"/>
</dbReference>
<dbReference type="eggNOG" id="COG2273">
    <property type="taxonomic scope" value="Bacteria"/>
</dbReference>
<accession>A0A1H7V6P0</accession>
<evidence type="ECO:0000313" key="3">
    <source>
        <dbReference type="Proteomes" id="UP000183015"/>
    </source>
</evidence>
<keyword evidence="2" id="KW-0645">Protease</keyword>
<name>A0A1H7V6P0_STRJI</name>
<dbReference type="GO" id="GO:0005509">
    <property type="term" value="F:calcium ion binding"/>
    <property type="evidence" value="ECO:0007669"/>
    <property type="project" value="InterPro"/>
</dbReference>
<keyword evidence="2" id="KW-0378">Hydrolase</keyword>
<keyword evidence="3" id="KW-1185">Reference proteome</keyword>
<dbReference type="GO" id="GO:0008233">
    <property type="term" value="F:peptidase activity"/>
    <property type="evidence" value="ECO:0007669"/>
    <property type="project" value="UniProtKB-KW"/>
</dbReference>
<dbReference type="Pfam" id="PF05345">
    <property type="entry name" value="He_PIG"/>
    <property type="match status" value="1"/>
</dbReference>
<dbReference type="GO" id="GO:0005975">
    <property type="term" value="P:carbohydrate metabolic process"/>
    <property type="evidence" value="ECO:0007669"/>
    <property type="project" value="UniProtKB-ARBA"/>
</dbReference>
<protein>
    <submittedName>
        <fullName evidence="2">Serine protease</fullName>
    </submittedName>
</protein>
<gene>
    <name evidence="2" type="ORF">SAMN05414137_11796</name>
</gene>
<dbReference type="STRING" id="235985.SAMN05414137_11796"/>
<dbReference type="eggNOG" id="COG3291">
    <property type="taxonomic scope" value="Bacteria"/>
</dbReference>
<dbReference type="AlphaFoldDB" id="A0A1H7V6P0"/>
<dbReference type="EMBL" id="FOAZ01000017">
    <property type="protein sequence ID" value="SEM04397.1"/>
    <property type="molecule type" value="Genomic_DNA"/>
</dbReference>
<organism evidence="2 3">
    <name type="scientific">Streptacidiphilus jiangxiensis</name>
    <dbReference type="NCBI Taxonomy" id="235985"/>
    <lineage>
        <taxon>Bacteria</taxon>
        <taxon>Bacillati</taxon>
        <taxon>Actinomycetota</taxon>
        <taxon>Actinomycetes</taxon>
        <taxon>Kitasatosporales</taxon>
        <taxon>Streptomycetaceae</taxon>
        <taxon>Streptacidiphilus</taxon>
    </lineage>
</organism>